<dbReference type="Proteomes" id="UP000434475">
    <property type="component" value="Unassembled WGS sequence"/>
</dbReference>
<sequence>MQNRHGELTIICKAKDLVNHTLQLTNNTKLFPKKVRFTLCQRMQNLSIQILHDIIAANEIYPRTVAEMNTRLDLQKEVLTNCKVFLNFLDIALEQGYIDIRRCEYWTGLTTDVKNLAASWRKKDAERFRQQVQTGGARR</sequence>
<accession>A0A6I2R3J0</accession>
<evidence type="ECO:0008006" key="3">
    <source>
        <dbReference type="Google" id="ProtNLM"/>
    </source>
</evidence>
<name>A0A6I2R3J0_FLAPL</name>
<dbReference type="AlphaFoldDB" id="A0A6I2R3J0"/>
<evidence type="ECO:0000313" key="2">
    <source>
        <dbReference type="Proteomes" id="UP000434475"/>
    </source>
</evidence>
<dbReference type="CDD" id="cd16376">
    <property type="entry name" value="Avd_like"/>
    <property type="match status" value="1"/>
</dbReference>
<gene>
    <name evidence="1" type="ORF">GKE97_09510</name>
</gene>
<dbReference type="Gene3D" id="1.20.1440.60">
    <property type="entry name" value="23S rRNA-intervening sequence"/>
    <property type="match status" value="1"/>
</dbReference>
<dbReference type="RefSeq" id="WP_050625022.1">
    <property type="nucleotide sequence ID" value="NZ_JAJCGY010000001.1"/>
</dbReference>
<dbReference type="GeneID" id="78199712"/>
<comment type="caution">
    <text evidence="1">The sequence shown here is derived from an EMBL/GenBank/DDBJ whole genome shotgun (WGS) entry which is preliminary data.</text>
</comment>
<reference evidence="1 2" key="1">
    <citation type="journal article" date="2019" name="Nat. Med.">
        <title>A library of human gut bacterial isolates paired with longitudinal multiomics data enables mechanistic microbiome research.</title>
        <authorList>
            <person name="Poyet M."/>
            <person name="Groussin M."/>
            <person name="Gibbons S.M."/>
            <person name="Avila-Pacheco J."/>
            <person name="Jiang X."/>
            <person name="Kearney S.M."/>
            <person name="Perrotta A.R."/>
            <person name="Berdy B."/>
            <person name="Zhao S."/>
            <person name="Lieberman T.D."/>
            <person name="Swanson P.K."/>
            <person name="Smith M."/>
            <person name="Roesemann S."/>
            <person name="Alexander J.E."/>
            <person name="Rich S.A."/>
            <person name="Livny J."/>
            <person name="Vlamakis H."/>
            <person name="Clish C."/>
            <person name="Bullock K."/>
            <person name="Deik A."/>
            <person name="Scott J."/>
            <person name="Pierce K.A."/>
            <person name="Xavier R.J."/>
            <person name="Alm E.J."/>
        </authorList>
    </citation>
    <scope>NUCLEOTIDE SEQUENCE [LARGE SCALE GENOMIC DNA]</scope>
    <source>
        <strain evidence="1 2">BIOML-A2</strain>
    </source>
</reference>
<evidence type="ECO:0000313" key="1">
    <source>
        <dbReference type="EMBL" id="MSB19756.1"/>
    </source>
</evidence>
<dbReference type="EMBL" id="WKPR01000007">
    <property type="protein sequence ID" value="MSB19756.1"/>
    <property type="molecule type" value="Genomic_DNA"/>
</dbReference>
<dbReference type="InterPro" id="IPR055360">
    <property type="entry name" value="bAvd"/>
</dbReference>
<organism evidence="1 2">
    <name type="scientific">Flavonifractor plautii</name>
    <name type="common">Fusobacterium plautii</name>
    <dbReference type="NCBI Taxonomy" id="292800"/>
    <lineage>
        <taxon>Bacteria</taxon>
        <taxon>Bacillati</taxon>
        <taxon>Bacillota</taxon>
        <taxon>Clostridia</taxon>
        <taxon>Eubacteriales</taxon>
        <taxon>Oscillospiraceae</taxon>
        <taxon>Flavonifractor</taxon>
    </lineage>
</organism>
<protein>
    <recommendedName>
        <fullName evidence="3">Four helix bundle protein</fullName>
    </recommendedName>
</protein>
<proteinExistence type="predicted"/>
<dbReference type="InterPro" id="IPR036583">
    <property type="entry name" value="23S_rRNA_IVS_sf"/>
</dbReference>